<dbReference type="PATRIC" id="fig|1140003.3.peg.627"/>
<feature type="transmembrane region" description="Helical" evidence="1">
    <location>
        <begin position="45"/>
        <end position="75"/>
    </location>
</feature>
<dbReference type="RefSeq" id="WP_016185124.1">
    <property type="nucleotide sequence ID" value="NZ_ASWO01000001.1"/>
</dbReference>
<evidence type="ECO:0000256" key="1">
    <source>
        <dbReference type="SAM" id="Phobius"/>
    </source>
</evidence>
<organism evidence="2 3">
    <name type="scientific">Enterococcus sulfureus ATCC 49903</name>
    <dbReference type="NCBI Taxonomy" id="1140003"/>
    <lineage>
        <taxon>Bacteria</taxon>
        <taxon>Bacillati</taxon>
        <taxon>Bacillota</taxon>
        <taxon>Bacilli</taxon>
        <taxon>Lactobacillales</taxon>
        <taxon>Enterococcaceae</taxon>
        <taxon>Enterococcus</taxon>
    </lineage>
</organism>
<keyword evidence="1" id="KW-0812">Transmembrane</keyword>
<dbReference type="Proteomes" id="UP000015961">
    <property type="component" value="Unassembled WGS sequence"/>
</dbReference>
<evidence type="ECO:0000313" key="3">
    <source>
        <dbReference type="Proteomes" id="UP000015961"/>
    </source>
</evidence>
<dbReference type="STRING" id="1140003.OMY_00633"/>
<dbReference type="AlphaFoldDB" id="S0PBC4"/>
<name>S0PBC4_9ENTE</name>
<reference evidence="2 3" key="1">
    <citation type="submission" date="2013-03" db="EMBL/GenBank/DDBJ databases">
        <title>The Genome Sequence of Enterococcus sulfureus ATCC_49903 (PacBio/Illumina hybrid assembly).</title>
        <authorList>
            <consortium name="The Broad Institute Genomics Platform"/>
            <consortium name="The Broad Institute Genome Sequencing Center for Infectious Disease"/>
            <person name="Earl A."/>
            <person name="Russ C."/>
            <person name="Gilmore M."/>
            <person name="Surin D."/>
            <person name="Walker B."/>
            <person name="Young S."/>
            <person name="Zeng Q."/>
            <person name="Gargeya S."/>
            <person name="Fitzgerald M."/>
            <person name="Haas B."/>
            <person name="Abouelleil A."/>
            <person name="Allen A.W."/>
            <person name="Alvarado L."/>
            <person name="Arachchi H.M."/>
            <person name="Berlin A.M."/>
            <person name="Chapman S.B."/>
            <person name="Gainer-Dewar J."/>
            <person name="Goldberg J."/>
            <person name="Griggs A."/>
            <person name="Gujja S."/>
            <person name="Hansen M."/>
            <person name="Howarth C."/>
            <person name="Imamovic A."/>
            <person name="Ireland A."/>
            <person name="Larimer J."/>
            <person name="McCowan C."/>
            <person name="Murphy C."/>
            <person name="Pearson M."/>
            <person name="Poon T.W."/>
            <person name="Priest M."/>
            <person name="Roberts A."/>
            <person name="Saif S."/>
            <person name="Shea T."/>
            <person name="Sisk P."/>
            <person name="Sykes S."/>
            <person name="Wortman J."/>
            <person name="Nusbaum C."/>
            <person name="Birren B."/>
        </authorList>
    </citation>
    <scope>NUCLEOTIDE SEQUENCE [LARGE SCALE GENOMIC DNA]</scope>
    <source>
        <strain evidence="2 3">ATCC 49903</strain>
    </source>
</reference>
<evidence type="ECO:0008006" key="4">
    <source>
        <dbReference type="Google" id="ProtNLM"/>
    </source>
</evidence>
<evidence type="ECO:0000313" key="2">
    <source>
        <dbReference type="EMBL" id="EOT87570.1"/>
    </source>
</evidence>
<accession>S0PBC4</accession>
<keyword evidence="3" id="KW-1185">Reference proteome</keyword>
<dbReference type="NCBIfam" id="NF033218">
    <property type="entry name" value="anchor_AmaP"/>
    <property type="match status" value="1"/>
</dbReference>
<dbReference type="EMBL" id="ASWO01000001">
    <property type="protein sequence ID" value="EOT87570.1"/>
    <property type="molecule type" value="Genomic_DNA"/>
</dbReference>
<dbReference type="eggNOG" id="ENOG5033752">
    <property type="taxonomic scope" value="Bacteria"/>
</dbReference>
<gene>
    <name evidence="2" type="ORF">I573_00626</name>
</gene>
<sequence>MAKWKKFVIAIIGLLLITVLADSFIRYQAQGQFQFHLLAPKDYPVIGGILPVYFFWMAAVFMVLILVGIIVVALIPKTTTTIPLKQDKGTLTLSKSAIDGLVKASANDTEWLKNARVKTKMKKKKVRVEVTGTVRPTVDTYEKVQRFNKKTEDEIHRFLGVEAPIEIHVTFKDLQKDAPKRSSQPRVQ</sequence>
<proteinExistence type="predicted"/>
<keyword evidence="1" id="KW-1133">Transmembrane helix</keyword>
<keyword evidence="1" id="KW-0472">Membrane</keyword>
<protein>
    <recommendedName>
        <fullName evidence="4">Alkaline shock response membrane anchor protein AmaP</fullName>
    </recommendedName>
</protein>
<comment type="caution">
    <text evidence="2">The sequence shown here is derived from an EMBL/GenBank/DDBJ whole genome shotgun (WGS) entry which is preliminary data.</text>
</comment>